<accession>S4RLM4</accession>
<reference evidence="13" key="1">
    <citation type="submission" date="2025-08" db="UniProtKB">
        <authorList>
            <consortium name="Ensembl"/>
        </authorList>
    </citation>
    <scope>IDENTIFICATION</scope>
</reference>
<dbReference type="Ensembl" id="ENSPMAT00000006139.1">
    <property type="protein sequence ID" value="ENSPMAP00000006110.1"/>
    <property type="gene ID" value="ENSPMAG00000005527.1"/>
</dbReference>
<dbReference type="SMART" id="SM00252">
    <property type="entry name" value="SH2"/>
    <property type="match status" value="1"/>
</dbReference>
<keyword evidence="6 10" id="KW-0829">Tyrosine-protein kinase</keyword>
<dbReference type="Gene3D" id="1.10.510.10">
    <property type="entry name" value="Transferase(Phosphotransferase) domain 1"/>
    <property type="match status" value="1"/>
</dbReference>
<dbReference type="Pfam" id="PF00017">
    <property type="entry name" value="SH2"/>
    <property type="match status" value="1"/>
</dbReference>
<dbReference type="InterPro" id="IPR020635">
    <property type="entry name" value="Tyr_kinase_cat_dom"/>
</dbReference>
<dbReference type="InterPro" id="IPR000980">
    <property type="entry name" value="SH2"/>
</dbReference>
<evidence type="ECO:0000256" key="2">
    <source>
        <dbReference type="ARBA" id="ARBA00022741"/>
    </source>
</evidence>
<evidence type="ECO:0000256" key="1">
    <source>
        <dbReference type="ARBA" id="ARBA00022679"/>
    </source>
</evidence>
<dbReference type="AlphaFoldDB" id="S4RLM4"/>
<evidence type="ECO:0000256" key="6">
    <source>
        <dbReference type="ARBA" id="ARBA00023137"/>
    </source>
</evidence>
<evidence type="ECO:0000259" key="12">
    <source>
        <dbReference type="PROSITE" id="PS50011"/>
    </source>
</evidence>
<comment type="catalytic activity">
    <reaction evidence="7 10">
        <text>L-tyrosyl-[protein] + ATP = O-phospho-L-tyrosyl-[protein] + ADP + H(+)</text>
        <dbReference type="Rhea" id="RHEA:10596"/>
        <dbReference type="Rhea" id="RHEA-COMP:10136"/>
        <dbReference type="Rhea" id="RHEA-COMP:20101"/>
        <dbReference type="ChEBI" id="CHEBI:15378"/>
        <dbReference type="ChEBI" id="CHEBI:30616"/>
        <dbReference type="ChEBI" id="CHEBI:46858"/>
        <dbReference type="ChEBI" id="CHEBI:61978"/>
        <dbReference type="ChEBI" id="CHEBI:456216"/>
        <dbReference type="EC" id="2.7.10.2"/>
    </reaction>
</comment>
<evidence type="ECO:0000256" key="10">
    <source>
        <dbReference type="RuleBase" id="RU362096"/>
    </source>
</evidence>
<dbReference type="PROSITE" id="PS00107">
    <property type="entry name" value="PROTEIN_KINASE_ATP"/>
    <property type="match status" value="1"/>
</dbReference>
<dbReference type="STRING" id="7757.ENSPMAP00000006110"/>
<dbReference type="PROSITE" id="PS50001">
    <property type="entry name" value="SH2"/>
    <property type="match status" value="1"/>
</dbReference>
<evidence type="ECO:0000256" key="4">
    <source>
        <dbReference type="ARBA" id="ARBA00022840"/>
    </source>
</evidence>
<dbReference type="InterPro" id="IPR011009">
    <property type="entry name" value="Kinase-like_dom_sf"/>
</dbReference>
<protein>
    <recommendedName>
        <fullName evidence="10">Tyrosine-protein kinase</fullName>
        <ecNumber evidence="10">2.7.10.2</ecNumber>
    </recommendedName>
</protein>
<dbReference type="SUPFAM" id="SSF55550">
    <property type="entry name" value="SH2 domain"/>
    <property type="match status" value="1"/>
</dbReference>
<proteinExistence type="inferred from homology"/>
<dbReference type="Gene3D" id="3.30.505.10">
    <property type="entry name" value="SH2 domain"/>
    <property type="match status" value="1"/>
</dbReference>
<dbReference type="SMART" id="SM00219">
    <property type="entry name" value="TyrKc"/>
    <property type="match status" value="1"/>
</dbReference>
<dbReference type="InterPro" id="IPR036860">
    <property type="entry name" value="SH2_dom_sf"/>
</dbReference>
<dbReference type="FunFam" id="1.10.510.10:FF:000318">
    <property type="entry name" value="Tyrosine-protein kinase"/>
    <property type="match status" value="1"/>
</dbReference>
<feature type="domain" description="Protein kinase" evidence="12">
    <location>
        <begin position="123"/>
        <end position="387"/>
    </location>
</feature>
<sequence length="387" mass="43868">WFFGKISRADAVKLLLARGNDHGSFLIRESESKHGAYALSVSEWDALQGVEVRHYHIQPLEGGGFTINKRAAFSTLQDLVRHHVLEANGLKSLILYVCMVTSPVTFGLSHDTVDQWEVKRSSIELLRQLGAGQFGEVYEGLWNKTTRVAVKTLKPGAMVPEEFLAEAHIMKRFTHCNLIQLYAVCTTEEPIYIITELMVNGSLLQYLQNDEGGVLKMCHLINMAVQVASGMAYLEAQNYIHRDLAARNILVGDNLTCKVADFGLARVIKDDEYIAREGGKFPVKWTAPEAANYSRFTIKSDVWSFGILLYEIVTYGKVPYAGMTNAEVLEELEHGYRMPCPTNCPRDFYSIMYNCWHKEEACRPSFLQLDHQLEDLITDYSEPHEFL</sequence>
<evidence type="ECO:0000256" key="8">
    <source>
        <dbReference type="PROSITE-ProRule" id="PRU00191"/>
    </source>
</evidence>
<keyword evidence="1 10" id="KW-0808">Transferase</keyword>
<dbReference type="PRINTS" id="PR00401">
    <property type="entry name" value="SH2DOMAIN"/>
</dbReference>
<feature type="binding site" evidence="9">
    <location>
        <position position="151"/>
    </location>
    <ligand>
        <name>ATP</name>
        <dbReference type="ChEBI" id="CHEBI:30616"/>
    </ligand>
</feature>
<name>S4RLM4_PETMA</name>
<dbReference type="GO" id="GO:0004715">
    <property type="term" value="F:non-membrane spanning protein tyrosine kinase activity"/>
    <property type="evidence" value="ECO:0007669"/>
    <property type="project" value="UniProtKB-EC"/>
</dbReference>
<dbReference type="FunFam" id="3.30.200.20:FF:000037">
    <property type="entry name" value="Tyrosine-protein kinase"/>
    <property type="match status" value="1"/>
</dbReference>
<dbReference type="PROSITE" id="PS50011">
    <property type="entry name" value="PROTEIN_KINASE_DOM"/>
    <property type="match status" value="1"/>
</dbReference>
<dbReference type="HOGENOM" id="CLU_000288_7_2_1"/>
<evidence type="ECO:0000313" key="13">
    <source>
        <dbReference type="Ensembl" id="ENSPMAP00000006110.1"/>
    </source>
</evidence>
<keyword evidence="4 9" id="KW-0067">ATP-binding</keyword>
<feature type="domain" description="SH2" evidence="11">
    <location>
        <begin position="1"/>
        <end position="104"/>
    </location>
</feature>
<keyword evidence="3 10" id="KW-0418">Kinase</keyword>
<keyword evidence="5 8" id="KW-0727">SH2 domain</keyword>
<evidence type="ECO:0000256" key="3">
    <source>
        <dbReference type="ARBA" id="ARBA00022777"/>
    </source>
</evidence>
<dbReference type="InterPro" id="IPR000719">
    <property type="entry name" value="Prot_kinase_dom"/>
</dbReference>
<reference evidence="13" key="2">
    <citation type="submission" date="2025-09" db="UniProtKB">
        <authorList>
            <consortium name="Ensembl"/>
        </authorList>
    </citation>
    <scope>IDENTIFICATION</scope>
</reference>
<dbReference type="GeneTree" id="ENSGT00940000156987"/>
<dbReference type="InterPro" id="IPR008266">
    <property type="entry name" value="Tyr_kinase_AS"/>
</dbReference>
<evidence type="ECO:0000256" key="9">
    <source>
        <dbReference type="PROSITE-ProRule" id="PRU10141"/>
    </source>
</evidence>
<evidence type="ECO:0000256" key="7">
    <source>
        <dbReference type="ARBA" id="ARBA00051245"/>
    </source>
</evidence>
<dbReference type="GO" id="GO:0005524">
    <property type="term" value="F:ATP binding"/>
    <property type="evidence" value="ECO:0007669"/>
    <property type="project" value="UniProtKB-UniRule"/>
</dbReference>
<organism evidence="13">
    <name type="scientific">Petromyzon marinus</name>
    <name type="common">Sea lamprey</name>
    <dbReference type="NCBI Taxonomy" id="7757"/>
    <lineage>
        <taxon>Eukaryota</taxon>
        <taxon>Metazoa</taxon>
        <taxon>Chordata</taxon>
        <taxon>Craniata</taxon>
        <taxon>Vertebrata</taxon>
        <taxon>Cyclostomata</taxon>
        <taxon>Hyperoartia</taxon>
        <taxon>Petromyzontiformes</taxon>
        <taxon>Petromyzontidae</taxon>
        <taxon>Petromyzon</taxon>
    </lineage>
</organism>
<dbReference type="Pfam" id="PF07714">
    <property type="entry name" value="PK_Tyr_Ser-Thr"/>
    <property type="match status" value="1"/>
</dbReference>
<dbReference type="OMA" id="RHYHIQP"/>
<dbReference type="PANTHER" id="PTHR24418">
    <property type="entry name" value="TYROSINE-PROTEIN KINASE"/>
    <property type="match status" value="1"/>
</dbReference>
<dbReference type="EC" id="2.7.10.2" evidence="10"/>
<dbReference type="PROSITE" id="PS00109">
    <property type="entry name" value="PROTEIN_KINASE_TYR"/>
    <property type="match status" value="1"/>
</dbReference>
<evidence type="ECO:0000259" key="11">
    <source>
        <dbReference type="PROSITE" id="PS50001"/>
    </source>
</evidence>
<comment type="similarity">
    <text evidence="10">Belongs to the protein kinase superfamily. Tyr protein kinase family.</text>
</comment>
<dbReference type="InterPro" id="IPR001245">
    <property type="entry name" value="Ser-Thr/Tyr_kinase_cat_dom"/>
</dbReference>
<evidence type="ECO:0000256" key="5">
    <source>
        <dbReference type="ARBA" id="ARBA00022999"/>
    </source>
</evidence>
<dbReference type="InterPro" id="IPR050198">
    <property type="entry name" value="Non-receptor_tyrosine_kinases"/>
</dbReference>
<dbReference type="SUPFAM" id="SSF56112">
    <property type="entry name" value="Protein kinase-like (PK-like)"/>
    <property type="match status" value="1"/>
</dbReference>
<dbReference type="PRINTS" id="PR00109">
    <property type="entry name" value="TYRKINASE"/>
</dbReference>
<dbReference type="InterPro" id="IPR017441">
    <property type="entry name" value="Protein_kinase_ATP_BS"/>
</dbReference>
<keyword evidence="2 9" id="KW-0547">Nucleotide-binding</keyword>